<feature type="binding site" evidence="3">
    <location>
        <begin position="466"/>
        <end position="472"/>
    </location>
    <ligand>
        <name>thiamine diphosphate</name>
        <dbReference type="ChEBI" id="CHEBI:58937"/>
    </ligand>
</feature>
<keyword evidence="3" id="KW-0560">Oxidoreductase</keyword>
<dbReference type="PROSITE" id="PS00187">
    <property type="entry name" value="TPP_ENZYMES"/>
    <property type="match status" value="1"/>
</dbReference>
<evidence type="ECO:0000256" key="1">
    <source>
        <dbReference type="ARBA" id="ARBA00007812"/>
    </source>
</evidence>
<dbReference type="CDD" id="cd07039">
    <property type="entry name" value="TPP_PYR_POX"/>
    <property type="match status" value="1"/>
</dbReference>
<keyword evidence="3" id="KW-1003">Cell membrane</keyword>
<feature type="binding site" evidence="3">
    <location>
        <begin position="412"/>
        <end position="414"/>
    </location>
    <ligand>
        <name>thiamine diphosphate</name>
        <dbReference type="ChEBI" id="CHEBI:58937"/>
    </ligand>
</feature>
<keyword evidence="3" id="KW-0460">Magnesium</keyword>
<dbReference type="RefSeq" id="WP_128915012.1">
    <property type="nucleotide sequence ID" value="NZ_RDSM01000003.1"/>
</dbReference>
<dbReference type="InterPro" id="IPR044261">
    <property type="entry name" value="Pyruvate_dehydrogenase"/>
</dbReference>
<dbReference type="InterPro" id="IPR012000">
    <property type="entry name" value="Thiamin_PyroP_enz_cen_dom"/>
</dbReference>
<keyword evidence="3" id="KW-0274">FAD</keyword>
<evidence type="ECO:0000313" key="8">
    <source>
        <dbReference type="EMBL" id="RXH55378.1"/>
    </source>
</evidence>
<comment type="domain">
    <text evidence="3">Has 4 domains; the Pyr domain which binds the pyrimidine moiety of the thiamine pyrophosphate cofactor, the FAD-binding domain, the PP-binding domain which binds the pyrophosphate portion of thiamine pyrophosphate and the C-terminal membrane binding region. The C-terminus is held closely against the rest of the protein and covers the active site; during activation it unfolds from the rest of the protein and forms an amphipathic helix upon membrane binding, exposing the active site.</text>
</comment>
<dbReference type="GO" id="GO:0048039">
    <property type="term" value="F:ubiquinone binding"/>
    <property type="evidence" value="ECO:0007669"/>
    <property type="project" value="UniProtKB-UniRule"/>
</dbReference>
<evidence type="ECO:0000256" key="3">
    <source>
        <dbReference type="HAMAP-Rule" id="MF_00850"/>
    </source>
</evidence>
<keyword evidence="3" id="KW-0472">Membrane</keyword>
<protein>
    <recommendedName>
        <fullName evidence="3">Pyruvate dehydrogenase [ubiquinone]</fullName>
        <ecNumber evidence="3">1.2.5.1</ecNumber>
    </recommendedName>
    <alternativeName>
        <fullName evidence="3">Pyruvate oxidase</fullName>
        <shortName evidence="3">POX</shortName>
    </alternativeName>
    <alternativeName>
        <fullName evidence="3">Pyruvate:ubiquinone-8 oxidoreductase</fullName>
    </alternativeName>
</protein>
<dbReference type="GO" id="GO:0000287">
    <property type="term" value="F:magnesium ion binding"/>
    <property type="evidence" value="ECO:0007669"/>
    <property type="project" value="UniProtKB-UniRule"/>
</dbReference>
<sequence>MPKSTIANIIVETLANIGVRRVYGVPGDSLNAITDSIRTHPSIDWVHTRNEEAAAFAAGADAHLTGTLAVCAGSCGPGNTHLINGLYDCQRSRVPVLAIAAQIPTREIGSDYFQETKPDHIFKDCSFYCETISHPSQMPRVLEIAIRTAIAKQGVAVIILSGDTALEEAVLARIPLALEAVKPLQPIVTPEPAVLSLAAQMISAASRITILGGAGCAEAHSELLALAEATKAPIVHALRGKEYIDYDNPYDVGMTGLIGFTSGHYAMQHCDLLLMVGTDFPYTPFFPSDAKVIQIDLRGEHIGRRTSVDLGLVGTVRDTLRALIPLLAIKTDATHLEHAQSHFKQARKGLDELATGEPGKQIIHPQHLTAILDKLASPDAVFTCDVGTPTVWAARYLRMNGQRRLIGSFNHGSMANALPQAIGAQMAFPNRQVISMSGDGGLAMLMGEMLSLKQLNAPVKIIVFQNNALSFVELEMKAVGIISFGTDLVNPDFAKLADACGIFARNVDSPDELESAVAAALAHPGPALVAVQVAKQELSMPPTISLEQAKGFGLYMVKAILNHRGDELVDLAETNLRAFI</sequence>
<dbReference type="PANTHER" id="PTHR42981">
    <property type="entry name" value="PYRUVATE DEHYDROGENASE [UBIQUINONE]"/>
    <property type="match status" value="1"/>
</dbReference>
<dbReference type="Pfam" id="PF02776">
    <property type="entry name" value="TPP_enzyme_N"/>
    <property type="match status" value="1"/>
</dbReference>
<comment type="caution">
    <text evidence="8">The sequence shown here is derived from an EMBL/GenBank/DDBJ whole genome shotgun (WGS) entry which is preliminary data.</text>
</comment>
<feature type="domain" description="Thiamine pyrophosphate enzyme N-terminal TPP-binding" evidence="7">
    <location>
        <begin position="5"/>
        <end position="116"/>
    </location>
</feature>
<comment type="cofactor">
    <cofactor evidence="3">
        <name>Mg(2+)</name>
        <dbReference type="ChEBI" id="CHEBI:18420"/>
    </cofactor>
    <text evidence="3">Binds 1 Mg(2+) ion per subunit.</text>
</comment>
<dbReference type="PANTHER" id="PTHR42981:SF2">
    <property type="entry name" value="PYRUVATE DEHYDROGENASE [UBIQUINONE]"/>
    <property type="match status" value="1"/>
</dbReference>
<feature type="binding site" evidence="3">
    <location>
        <begin position="255"/>
        <end position="258"/>
    </location>
    <ligand>
        <name>FAD</name>
        <dbReference type="ChEBI" id="CHEBI:57692"/>
    </ligand>
</feature>
<feature type="binding site" evidence="3">
    <location>
        <position position="439"/>
    </location>
    <ligand>
        <name>Mg(2+)</name>
        <dbReference type="ChEBI" id="CHEBI:18420"/>
    </ligand>
</feature>
<keyword evidence="3 8" id="KW-0830">Ubiquinone</keyword>
<comment type="function">
    <text evidence="3">A peripheral cell membrane enzyme that catalyzes the oxidative decarboxylation of pyruvate to form acetate and CO(2). It channels electrons from the cytoplasm to the respiratory chain at the cell membrane via ubiquinone.</text>
</comment>
<dbReference type="SUPFAM" id="SSF52518">
    <property type="entry name" value="Thiamin diphosphate-binding fold (THDP-binding)"/>
    <property type="match status" value="2"/>
</dbReference>
<feature type="region of interest" description="Membrane-binding domain" evidence="3">
    <location>
        <begin position="537"/>
        <end position="578"/>
    </location>
</feature>
<dbReference type="GO" id="GO:0005886">
    <property type="term" value="C:plasma membrane"/>
    <property type="evidence" value="ECO:0007669"/>
    <property type="project" value="UniProtKB-SubCell"/>
</dbReference>
<evidence type="ECO:0000259" key="6">
    <source>
        <dbReference type="Pfam" id="PF02775"/>
    </source>
</evidence>
<name>A0A4Q0T0B0_9BACT</name>
<dbReference type="InterPro" id="IPR029035">
    <property type="entry name" value="DHS-like_NAD/FAD-binding_dom"/>
</dbReference>
<feature type="domain" description="Thiamine pyrophosphate enzyme central" evidence="5">
    <location>
        <begin position="197"/>
        <end position="323"/>
    </location>
</feature>
<keyword evidence="9" id="KW-1185">Reference proteome</keyword>
<comment type="caution">
    <text evidence="3">Lacks conserved residue(s) required for the propagation of feature annotation.</text>
</comment>
<dbReference type="Gene3D" id="3.40.50.1220">
    <property type="entry name" value="TPP-binding domain"/>
    <property type="match status" value="1"/>
</dbReference>
<feature type="binding site" evidence="3">
    <location>
        <position position="296"/>
    </location>
    <ligand>
        <name>FAD</name>
        <dbReference type="ChEBI" id="CHEBI:57692"/>
    </ligand>
</feature>
<keyword evidence="2 3" id="KW-0786">Thiamine pyrophosphate</keyword>
<dbReference type="OrthoDB" id="4494979at2"/>
<dbReference type="Gene3D" id="3.40.50.970">
    <property type="match status" value="2"/>
</dbReference>
<comment type="subunit">
    <text evidence="3">Homotetramer.</text>
</comment>
<dbReference type="InterPro" id="IPR047210">
    <property type="entry name" value="TPP_PYR_POXB-like"/>
</dbReference>
<dbReference type="InterPro" id="IPR012001">
    <property type="entry name" value="Thiamin_PyroP_enz_TPP-bd_dom"/>
</dbReference>
<feature type="binding site" evidence="3">
    <location>
        <begin position="278"/>
        <end position="282"/>
    </location>
    <ligand>
        <name>FAD</name>
        <dbReference type="ChEBI" id="CHEBI:57692"/>
    </ligand>
</feature>
<feature type="domain" description="Thiamine pyrophosphate enzyme TPP-binding" evidence="6">
    <location>
        <begin position="385"/>
        <end position="531"/>
    </location>
</feature>
<gene>
    <name evidence="3" type="primary">poxB</name>
    <name evidence="8" type="ORF">GRAN_4482</name>
</gene>
<evidence type="ECO:0000256" key="2">
    <source>
        <dbReference type="ARBA" id="ARBA00023052"/>
    </source>
</evidence>
<dbReference type="CDD" id="cd02014">
    <property type="entry name" value="TPP_POX"/>
    <property type="match status" value="1"/>
</dbReference>
<dbReference type="GO" id="GO:0052737">
    <property type="term" value="F:pyruvate dehydrogenase (quinone) activity"/>
    <property type="evidence" value="ECO:0007669"/>
    <property type="project" value="UniProtKB-UniRule"/>
</dbReference>
<accession>A0A4Q0T0B0</accession>
<dbReference type="Pfam" id="PF02775">
    <property type="entry name" value="TPP_enzyme_C"/>
    <property type="match status" value="1"/>
</dbReference>
<reference evidence="9" key="2">
    <citation type="submission" date="2019-02" db="EMBL/GenBank/DDBJ databases">
        <title>Granulicella sibirica sp. nov., a psychrotolerant acidobacterium isolated from an organic soil layer in forested tundra, West Siberia.</title>
        <authorList>
            <person name="Oshkin I.Y."/>
            <person name="Kulichevskaya I.S."/>
            <person name="Rijpstra W.I.C."/>
            <person name="Sinninghe Damste J.S."/>
            <person name="Rakitin A.L."/>
            <person name="Ravin N.V."/>
            <person name="Dedysh S.N."/>
        </authorList>
    </citation>
    <scope>NUCLEOTIDE SEQUENCE [LARGE SCALE GENOMIC DNA]</scope>
    <source>
        <strain evidence="9">AF10</strain>
    </source>
</reference>
<dbReference type="InterPro" id="IPR047211">
    <property type="entry name" value="POXB-like"/>
</dbReference>
<dbReference type="GO" id="GO:0050660">
    <property type="term" value="F:flavin adenine dinucleotide binding"/>
    <property type="evidence" value="ECO:0007669"/>
    <property type="project" value="UniProtKB-UniRule"/>
</dbReference>
<dbReference type="Proteomes" id="UP000289437">
    <property type="component" value="Unassembled WGS sequence"/>
</dbReference>
<dbReference type="GO" id="GO:0008289">
    <property type="term" value="F:lipid binding"/>
    <property type="evidence" value="ECO:0007669"/>
    <property type="project" value="UniProtKB-UniRule"/>
</dbReference>
<comment type="catalytic activity">
    <reaction evidence="3">
        <text>a ubiquinone + pyruvate + H2O = a ubiquinol + acetate + CO2</text>
        <dbReference type="Rhea" id="RHEA:27405"/>
        <dbReference type="Rhea" id="RHEA-COMP:9565"/>
        <dbReference type="Rhea" id="RHEA-COMP:9566"/>
        <dbReference type="ChEBI" id="CHEBI:15361"/>
        <dbReference type="ChEBI" id="CHEBI:15377"/>
        <dbReference type="ChEBI" id="CHEBI:16389"/>
        <dbReference type="ChEBI" id="CHEBI:16526"/>
        <dbReference type="ChEBI" id="CHEBI:17976"/>
        <dbReference type="ChEBI" id="CHEBI:30089"/>
        <dbReference type="EC" id="1.2.5.1"/>
    </reaction>
</comment>
<dbReference type="GO" id="GO:0030976">
    <property type="term" value="F:thiamine pyrophosphate binding"/>
    <property type="evidence" value="ECO:0007669"/>
    <property type="project" value="UniProtKB-UniRule"/>
</dbReference>
<evidence type="ECO:0000259" key="7">
    <source>
        <dbReference type="Pfam" id="PF02776"/>
    </source>
</evidence>
<keyword evidence="3 8" id="KW-0670">Pyruvate</keyword>
<dbReference type="AlphaFoldDB" id="A0A4Q0T0B0"/>
<comment type="subcellular location">
    <subcellularLocation>
        <location evidence="3">Cell membrane</location>
        <topology evidence="3">Peripheral membrane protein</topology>
        <orientation evidence="3">Cytoplasmic side</orientation>
    </subcellularLocation>
</comment>
<dbReference type="InterPro" id="IPR000399">
    <property type="entry name" value="TPP-bd_CS"/>
</dbReference>
<proteinExistence type="inferred from homology"/>
<dbReference type="InterPro" id="IPR047212">
    <property type="entry name" value="TPP_POXB-like"/>
</dbReference>
<keyword evidence="3" id="KW-0285">Flavoprotein</keyword>
<feature type="site" description="Moves into active site upon enzyme activation, plays a role in electron transfer" evidence="3">
    <location>
        <position position="471"/>
    </location>
</feature>
<evidence type="ECO:0000313" key="9">
    <source>
        <dbReference type="Proteomes" id="UP000289437"/>
    </source>
</evidence>
<dbReference type="EC" id="1.2.5.1" evidence="3"/>
<comment type="cofactor">
    <cofactor evidence="3">
        <name>FAD</name>
        <dbReference type="ChEBI" id="CHEBI:57692"/>
    </cofactor>
    <text evidence="3">Binds 1 FAD per subunit.</text>
</comment>
<comment type="activity regulation">
    <text evidence="3">The C-terminus inhibits activity; it has to move for the enzyme to be active. Activated by lipid-binding, which occurs via the C-terminus.</text>
</comment>
<reference evidence="8 9" key="1">
    <citation type="submission" date="2018-11" db="EMBL/GenBank/DDBJ databases">
        <authorList>
            <person name="Mardanov A.V."/>
            <person name="Ravin N.V."/>
            <person name="Dedysh S.N."/>
        </authorList>
    </citation>
    <scope>NUCLEOTIDE SEQUENCE [LARGE SCALE GENOMIC DNA]</scope>
    <source>
        <strain evidence="8 9">AF10</strain>
    </source>
</reference>
<dbReference type="InterPro" id="IPR011766">
    <property type="entry name" value="TPP_enzyme_TPP-bd"/>
</dbReference>
<keyword evidence="3" id="KW-0446">Lipid-binding</keyword>
<dbReference type="GO" id="GO:0042867">
    <property type="term" value="P:pyruvate catabolic process"/>
    <property type="evidence" value="ECO:0007669"/>
    <property type="project" value="UniProtKB-UniRule"/>
</dbReference>
<feature type="binding site" evidence="3">
    <location>
        <position position="466"/>
    </location>
    <ligand>
        <name>Mg(2+)</name>
        <dbReference type="ChEBI" id="CHEBI:18420"/>
    </ligand>
</feature>
<feature type="binding site" evidence="3">
    <location>
        <position position="51"/>
    </location>
    <ligand>
        <name>thiamine diphosphate</name>
        <dbReference type="ChEBI" id="CHEBI:58937"/>
    </ligand>
</feature>
<keyword evidence="3" id="KW-0547">Nucleotide-binding</keyword>
<dbReference type="Pfam" id="PF00205">
    <property type="entry name" value="TPP_enzyme_M"/>
    <property type="match status" value="1"/>
</dbReference>
<dbReference type="InterPro" id="IPR029061">
    <property type="entry name" value="THDP-binding"/>
</dbReference>
<evidence type="ECO:0000256" key="4">
    <source>
        <dbReference type="RuleBase" id="RU362132"/>
    </source>
</evidence>
<organism evidence="8 9">
    <name type="scientific">Granulicella sibirica</name>
    <dbReference type="NCBI Taxonomy" id="2479048"/>
    <lineage>
        <taxon>Bacteria</taxon>
        <taxon>Pseudomonadati</taxon>
        <taxon>Acidobacteriota</taxon>
        <taxon>Terriglobia</taxon>
        <taxon>Terriglobales</taxon>
        <taxon>Acidobacteriaceae</taxon>
        <taxon>Granulicella</taxon>
    </lineage>
</organism>
<feature type="region of interest" description="FAD-binding domain" evidence="3">
    <location>
        <begin position="187"/>
        <end position="338"/>
    </location>
</feature>
<feature type="binding site" evidence="3">
    <location>
        <begin position="439"/>
        <end position="441"/>
    </location>
    <ligand>
        <name>thiamine diphosphate</name>
        <dbReference type="ChEBI" id="CHEBI:58937"/>
    </ligand>
</feature>
<dbReference type="NCBIfam" id="NF006591">
    <property type="entry name" value="PRK09124.1"/>
    <property type="match status" value="1"/>
</dbReference>
<evidence type="ECO:0000259" key="5">
    <source>
        <dbReference type="Pfam" id="PF00205"/>
    </source>
</evidence>
<comment type="cofactor">
    <cofactor evidence="3">
        <name>thiamine diphosphate</name>
        <dbReference type="ChEBI" id="CHEBI:58937"/>
    </cofactor>
    <text evidence="3">Binds 1 thiamine pyrophosphate per subunit.</text>
</comment>
<dbReference type="HAMAP" id="MF_00850">
    <property type="entry name" value="POX"/>
    <property type="match status" value="1"/>
</dbReference>
<dbReference type="EMBL" id="RDSM01000003">
    <property type="protein sequence ID" value="RXH55378.1"/>
    <property type="molecule type" value="Genomic_DNA"/>
</dbReference>
<comment type="similarity">
    <text evidence="1 3 4">Belongs to the TPP enzyme family.</text>
</comment>
<dbReference type="SUPFAM" id="SSF52467">
    <property type="entry name" value="DHS-like NAD/FAD-binding domain"/>
    <property type="match status" value="1"/>
</dbReference>
<keyword evidence="3" id="KW-0479">Metal-binding</keyword>